<dbReference type="SMART" id="SM00032">
    <property type="entry name" value="CCP"/>
    <property type="match status" value="1"/>
</dbReference>
<dbReference type="PROSITE" id="PS50923">
    <property type="entry name" value="SUSHI"/>
    <property type="match status" value="1"/>
</dbReference>
<dbReference type="CDD" id="cd00033">
    <property type="entry name" value="CCP"/>
    <property type="match status" value="1"/>
</dbReference>
<feature type="chain" id="PRO_5037617125" evidence="8">
    <location>
        <begin position="36"/>
        <end position="1139"/>
    </location>
</feature>
<evidence type="ECO:0000256" key="7">
    <source>
        <dbReference type="SAM" id="MobiDB-lite"/>
    </source>
</evidence>
<dbReference type="OrthoDB" id="10060424at2759"/>
<dbReference type="PROSITE" id="PS00022">
    <property type="entry name" value="EGF_1"/>
    <property type="match status" value="1"/>
</dbReference>
<keyword evidence="2 8" id="KW-0732">Signal</keyword>
<name>A0A913ZYW1_PATMI</name>
<dbReference type="InterPro" id="IPR000436">
    <property type="entry name" value="Sushi_SCR_CCP_dom"/>
</dbReference>
<dbReference type="GO" id="GO:0005509">
    <property type="term" value="F:calcium ion binding"/>
    <property type="evidence" value="ECO:0007669"/>
    <property type="project" value="InterPro"/>
</dbReference>
<dbReference type="Proteomes" id="UP000887568">
    <property type="component" value="Unplaced"/>
</dbReference>
<feature type="domain" description="EGF-like" evidence="9">
    <location>
        <begin position="270"/>
        <end position="310"/>
    </location>
</feature>
<evidence type="ECO:0000313" key="11">
    <source>
        <dbReference type="EnsemblMetazoa" id="XP_038056664.1"/>
    </source>
</evidence>
<feature type="disulfide bond" evidence="6">
    <location>
        <begin position="1035"/>
        <end position="1062"/>
    </location>
</feature>
<dbReference type="CDD" id="cd00054">
    <property type="entry name" value="EGF_CA"/>
    <property type="match status" value="3"/>
</dbReference>
<dbReference type="FunFam" id="2.10.25.10:FF:000038">
    <property type="entry name" value="Fibrillin 2"/>
    <property type="match status" value="1"/>
</dbReference>
<dbReference type="Pfam" id="PF00084">
    <property type="entry name" value="Sushi"/>
    <property type="match status" value="1"/>
</dbReference>
<evidence type="ECO:0000259" key="10">
    <source>
        <dbReference type="PROSITE" id="PS50923"/>
    </source>
</evidence>
<dbReference type="Pfam" id="PF07645">
    <property type="entry name" value="EGF_CA"/>
    <property type="match status" value="2"/>
</dbReference>
<dbReference type="PROSITE" id="PS01187">
    <property type="entry name" value="EGF_CA"/>
    <property type="match status" value="2"/>
</dbReference>
<dbReference type="Gene3D" id="2.10.70.10">
    <property type="entry name" value="Complement Module, domain 1"/>
    <property type="match status" value="1"/>
</dbReference>
<keyword evidence="12" id="KW-1185">Reference proteome</keyword>
<dbReference type="EnsemblMetazoa" id="XM_038200736.1">
    <property type="protein sequence ID" value="XP_038056664.1"/>
    <property type="gene ID" value="LOC119728478"/>
</dbReference>
<feature type="compositionally biased region" description="Low complexity" evidence="7">
    <location>
        <begin position="603"/>
        <end position="627"/>
    </location>
</feature>
<dbReference type="PROSITE" id="PS50026">
    <property type="entry name" value="EGF_3"/>
    <property type="match status" value="2"/>
</dbReference>
<dbReference type="GeneID" id="119728478"/>
<feature type="region of interest" description="Disordered" evidence="7">
    <location>
        <begin position="584"/>
        <end position="635"/>
    </location>
</feature>
<feature type="compositionally biased region" description="Low complexity" evidence="7">
    <location>
        <begin position="405"/>
        <end position="524"/>
    </location>
</feature>
<dbReference type="OMA" id="CATRRHN"/>
<feature type="region of interest" description="Disordered" evidence="7">
    <location>
        <begin position="1080"/>
        <end position="1139"/>
    </location>
</feature>
<dbReference type="Pfam" id="PF10577">
    <property type="entry name" value="FAM171A1-2-B_N"/>
    <property type="match status" value="1"/>
</dbReference>
<evidence type="ECO:0000256" key="3">
    <source>
        <dbReference type="ARBA" id="ARBA00022737"/>
    </source>
</evidence>
<accession>A0A913ZYW1</accession>
<feature type="compositionally biased region" description="Low complexity" evidence="7">
    <location>
        <begin position="584"/>
        <end position="595"/>
    </location>
</feature>
<feature type="compositionally biased region" description="Basic residues" evidence="7">
    <location>
        <begin position="1120"/>
        <end position="1133"/>
    </location>
</feature>
<dbReference type="InterPro" id="IPR024731">
    <property type="entry name" value="NELL2-like_EGF"/>
</dbReference>
<proteinExistence type="predicted"/>
<dbReference type="RefSeq" id="XP_038056664.1">
    <property type="nucleotide sequence ID" value="XM_038200736.1"/>
</dbReference>
<dbReference type="PROSITE" id="PS00010">
    <property type="entry name" value="ASX_HYDROXYL"/>
    <property type="match status" value="2"/>
</dbReference>
<feature type="compositionally biased region" description="Low complexity" evidence="7">
    <location>
        <begin position="1081"/>
        <end position="1096"/>
    </location>
</feature>
<dbReference type="InterPro" id="IPR000152">
    <property type="entry name" value="EGF-type_Asp/Asn_hydroxyl_site"/>
</dbReference>
<feature type="compositionally biased region" description="Low complexity" evidence="7">
    <location>
        <begin position="534"/>
        <end position="543"/>
    </location>
</feature>
<dbReference type="AlphaFoldDB" id="A0A913ZYW1"/>
<feature type="signal peptide" evidence="8">
    <location>
        <begin position="1"/>
        <end position="35"/>
    </location>
</feature>
<dbReference type="PROSITE" id="PS01186">
    <property type="entry name" value="EGF_2"/>
    <property type="match status" value="3"/>
</dbReference>
<evidence type="ECO:0000256" key="2">
    <source>
        <dbReference type="ARBA" id="ARBA00022729"/>
    </source>
</evidence>
<protein>
    <submittedName>
        <fullName evidence="11">Uncharacterized protein</fullName>
    </submittedName>
</protein>
<dbReference type="InterPro" id="IPR000742">
    <property type="entry name" value="EGF"/>
</dbReference>
<feature type="domain" description="Sushi" evidence="10">
    <location>
        <begin position="1007"/>
        <end position="1064"/>
    </location>
</feature>
<feature type="region of interest" description="Disordered" evidence="7">
    <location>
        <begin position="405"/>
        <end position="572"/>
    </location>
</feature>
<evidence type="ECO:0000259" key="9">
    <source>
        <dbReference type="PROSITE" id="PS50026"/>
    </source>
</evidence>
<dbReference type="SMART" id="SM00179">
    <property type="entry name" value="EGF_CA"/>
    <property type="match status" value="3"/>
</dbReference>
<evidence type="ECO:0000313" key="12">
    <source>
        <dbReference type="Proteomes" id="UP000887568"/>
    </source>
</evidence>
<reference evidence="11" key="1">
    <citation type="submission" date="2022-11" db="UniProtKB">
        <authorList>
            <consortium name="EnsemblMetazoa"/>
        </authorList>
    </citation>
    <scope>IDENTIFICATION</scope>
</reference>
<keyword evidence="3" id="KW-0677">Repeat</keyword>
<sequence>MWMCGEFLNRTPRMPWKLISVLFLWLALKGIPCSAKGNPGRPLFTNSVISHVGGYRYTVVDKYGRPTSRWRPSSMSTTRGQPGPTITTTGASCRYGRRFGCCYGWKRDIYGRCQPICERPCVHGTCLGNNQCQCEPGYRGSTCAKDVNECSSRPCQHRCMNTMGSYRCYCEEGYTLRSDKSSCMYDRRCESMRCSYGCQERGRYYVMCICPEGMRVASNGYSCIDINECVENPSICPSDKRCHNTYGSHMCMCQMGLSYKFIDGQFKCADEDECATRRHNCHKDAMCTNRVRGYRCECQPGFAGNGTYCVPIDPRTCVNDPCFPNVTCTDRNINPNSIEYVPSGPGLVTLFYCGPCPEGFIGDGVACQKLPPKVVALTTTEPTPAPKISSTKRLTTTMMLTTTTPTTTAAPTTTLATTTPPTTTVTTATPPTTTIATTAPPTTTVTTTAPPTTKVTTTKPPTTTVTTAPPTTAPPTTVTTTAPPTTTVTTTAPPTTTVTTTAPPTTTVTTTAPPTTTVTTTNPPTTTPKPIPTKPTITTTKPADIPQKEQPPSSVSTTARIKHPKTTKPTPTITTQLTTTVTTTAPPTTTVTTTPPTTPTTRPPTTTVPPTTTEPTTTVPPTTTEPPTTTPPPPSLEVTSVDSGNANAILPGVDVRLMIPEDNENATRILENGTTGADGIWKFIIPENTPVIITARRPGFLDTSYVYKFKPEEKNVLTIEMSLPEEVQEWSWKSGYYKRITYGDQQDVAKQYRVEISPGALDVIEGAAVTMRFSPVDMADKEKVANVPELIAAVPNRRGGYDMEGLEVYAMVETSIYETSTYKEIDVLLPVIIEIPLPEDLTDARHGQQIEAWYFNAESGVWMRAGKGQVEYYRGGVMIWRYGARHFTWWAVGRTFPETNCVIVSTCADKGCNEPIANVPVRITGIDFFFTASKVTNELGRTCFHFKRQGQVRIKSPCIELVTRNTQGRGKPSMCPADINGEIIQTQASNTIDRCASVRLVHRGAKTTCDDPDTTRGAIVVGSDYTYGGQVTYFCGPESYMVGNPHRVCTDCGQWGGTNPTCEFVNNGVSYQYPSEKPFSRAEAATTTEVATRTARPGGGGGGRGGSGGRGGGGGGGGSGKRRKRRRRPRIRRPVPVTP</sequence>
<dbReference type="PANTHER" id="PTHR24050">
    <property type="entry name" value="PA14 DOMAIN-CONTAINING PROTEIN"/>
    <property type="match status" value="1"/>
</dbReference>
<evidence type="ECO:0000256" key="6">
    <source>
        <dbReference type="PROSITE-ProRule" id="PRU00302"/>
    </source>
</evidence>
<feature type="compositionally biased region" description="Gly residues" evidence="7">
    <location>
        <begin position="1097"/>
        <end position="1119"/>
    </location>
</feature>
<keyword evidence="1 5" id="KW-0245">EGF-like domain</keyword>
<keyword evidence="6" id="KW-0768">Sushi</keyword>
<dbReference type="Gene3D" id="2.10.25.10">
    <property type="entry name" value="Laminin"/>
    <property type="match status" value="5"/>
</dbReference>
<evidence type="ECO:0000256" key="8">
    <source>
        <dbReference type="SAM" id="SignalP"/>
    </source>
</evidence>
<keyword evidence="4 6" id="KW-1015">Disulfide bond</keyword>
<dbReference type="SMART" id="SM00181">
    <property type="entry name" value="EGF"/>
    <property type="match status" value="6"/>
</dbReference>
<evidence type="ECO:0000256" key="4">
    <source>
        <dbReference type="ARBA" id="ARBA00023157"/>
    </source>
</evidence>
<dbReference type="Pfam" id="PF12947">
    <property type="entry name" value="EGF_3"/>
    <property type="match status" value="1"/>
</dbReference>
<dbReference type="InterPro" id="IPR048530">
    <property type="entry name" value="FAM171_N"/>
</dbReference>
<dbReference type="InterPro" id="IPR018097">
    <property type="entry name" value="EGF_Ca-bd_CS"/>
</dbReference>
<dbReference type="PANTHER" id="PTHR24050:SF19">
    <property type="entry name" value="NEPHRONECTIN"/>
    <property type="match status" value="1"/>
</dbReference>
<dbReference type="InterPro" id="IPR009030">
    <property type="entry name" value="Growth_fac_rcpt_cys_sf"/>
</dbReference>
<evidence type="ECO:0000256" key="1">
    <source>
        <dbReference type="ARBA" id="ARBA00022536"/>
    </source>
</evidence>
<dbReference type="InterPro" id="IPR052235">
    <property type="entry name" value="Nephronectin_domain"/>
</dbReference>
<feature type="compositionally biased region" description="Polar residues" evidence="7">
    <location>
        <begin position="550"/>
        <end position="559"/>
    </location>
</feature>
<feature type="domain" description="EGF-like" evidence="9">
    <location>
        <begin position="146"/>
        <end position="184"/>
    </location>
</feature>
<comment type="caution">
    <text evidence="5">Lacks conserved residue(s) required for the propagation of feature annotation.</text>
</comment>
<organism evidence="11 12">
    <name type="scientific">Patiria miniata</name>
    <name type="common">Bat star</name>
    <name type="synonym">Asterina miniata</name>
    <dbReference type="NCBI Taxonomy" id="46514"/>
    <lineage>
        <taxon>Eukaryota</taxon>
        <taxon>Metazoa</taxon>
        <taxon>Echinodermata</taxon>
        <taxon>Eleutherozoa</taxon>
        <taxon>Asterozoa</taxon>
        <taxon>Asteroidea</taxon>
        <taxon>Valvatacea</taxon>
        <taxon>Valvatida</taxon>
        <taxon>Asterinidae</taxon>
        <taxon>Patiria</taxon>
    </lineage>
</organism>
<dbReference type="InterPro" id="IPR001881">
    <property type="entry name" value="EGF-like_Ca-bd_dom"/>
</dbReference>
<dbReference type="SUPFAM" id="SSF57184">
    <property type="entry name" value="Growth factor receptor domain"/>
    <property type="match status" value="2"/>
</dbReference>
<dbReference type="InterPro" id="IPR049883">
    <property type="entry name" value="NOTCH1_EGF-like"/>
</dbReference>
<evidence type="ECO:0000256" key="5">
    <source>
        <dbReference type="PROSITE-ProRule" id="PRU00076"/>
    </source>
</evidence>